<evidence type="ECO:0000313" key="3">
    <source>
        <dbReference type="EMBL" id="CAB4218541.1"/>
    </source>
</evidence>
<protein>
    <submittedName>
        <fullName evidence="1">Uncharacterized protein</fullName>
    </submittedName>
</protein>
<evidence type="ECO:0000313" key="1">
    <source>
        <dbReference type="EMBL" id="CAB4187371.1"/>
    </source>
</evidence>
<proteinExistence type="predicted"/>
<name>A0A6J5R187_9CAUD</name>
<dbReference type="EMBL" id="LR797469">
    <property type="protein sequence ID" value="CAB4218541.1"/>
    <property type="molecule type" value="Genomic_DNA"/>
</dbReference>
<reference evidence="1" key="1">
    <citation type="submission" date="2020-05" db="EMBL/GenBank/DDBJ databases">
        <authorList>
            <person name="Chiriac C."/>
            <person name="Salcher M."/>
            <person name="Ghai R."/>
            <person name="Kavagutti S V."/>
        </authorList>
    </citation>
    <scope>NUCLEOTIDE SEQUENCE</scope>
</reference>
<gene>
    <name evidence="1" type="ORF">UFOVP1154_34</name>
    <name evidence="2" type="ORF">UFOVP1341_3</name>
    <name evidence="3" type="ORF">UFOVP1601_24</name>
</gene>
<accession>A0A6J5R187</accession>
<dbReference type="EMBL" id="LR797107">
    <property type="protein sequence ID" value="CAB4187371.1"/>
    <property type="molecule type" value="Genomic_DNA"/>
</dbReference>
<sequence length="88" mass="10094">MRRRLEKIVDHRTIVARMGAKDARENDRHVSVRAREEWRGAWVGRVVGSNGWALKETLDVYPTADAARAAAVRWAEAHNYDVRLVVTQ</sequence>
<evidence type="ECO:0000313" key="2">
    <source>
        <dbReference type="EMBL" id="CAB4199728.1"/>
    </source>
</evidence>
<organism evidence="1">
    <name type="scientific">uncultured Caudovirales phage</name>
    <dbReference type="NCBI Taxonomy" id="2100421"/>
    <lineage>
        <taxon>Viruses</taxon>
        <taxon>Duplodnaviria</taxon>
        <taxon>Heunggongvirae</taxon>
        <taxon>Uroviricota</taxon>
        <taxon>Caudoviricetes</taxon>
        <taxon>Peduoviridae</taxon>
        <taxon>Maltschvirus</taxon>
        <taxon>Maltschvirus maltsch</taxon>
    </lineage>
</organism>
<dbReference type="EMBL" id="LR797292">
    <property type="protein sequence ID" value="CAB4199728.1"/>
    <property type="molecule type" value="Genomic_DNA"/>
</dbReference>